<reference evidence="2" key="1">
    <citation type="submission" date="2019-02" db="EMBL/GenBank/DDBJ databases">
        <authorList>
            <person name="Li S.-H."/>
        </authorList>
    </citation>
    <scope>NUCLEOTIDE SEQUENCE</scope>
    <source>
        <strain evidence="2">IMCC11814</strain>
    </source>
</reference>
<dbReference type="Gene3D" id="3.40.50.150">
    <property type="entry name" value="Vaccinia Virus protein VP39"/>
    <property type="match status" value="1"/>
</dbReference>
<dbReference type="Pfam" id="PF03848">
    <property type="entry name" value="TehB"/>
    <property type="match status" value="1"/>
</dbReference>
<keyword evidence="2" id="KW-0808">Transferase</keyword>
<accession>A0ABT3T8P7</accession>
<protein>
    <submittedName>
        <fullName evidence="2">SAM-dependent methyltransferase</fullName>
    </submittedName>
</protein>
<dbReference type="RefSeq" id="WP_279250332.1">
    <property type="nucleotide sequence ID" value="NZ_SHNO01000001.1"/>
</dbReference>
<name>A0ABT3T8P7_9GAMM</name>
<gene>
    <name evidence="2" type="ORF">EYC82_14815</name>
</gene>
<dbReference type="InterPro" id="IPR015985">
    <property type="entry name" value="TehB-like_dom"/>
</dbReference>
<dbReference type="Proteomes" id="UP001143304">
    <property type="component" value="Unassembled WGS sequence"/>
</dbReference>
<keyword evidence="2" id="KW-0489">Methyltransferase</keyword>
<feature type="domain" description="Tellurite resistance methyltransferase TehB-like" evidence="1">
    <location>
        <begin position="5"/>
        <end position="157"/>
    </location>
</feature>
<sequence>MQPSNLVALHSQTLKAAGEKGAILDLACGNGRNGIYLVQQGQRVVFSDREKNKLDGISRLLDPSELTSYWCVDFEEPRTEPLSLGSFSAIVVFRYLHRPLMQAIKHGVQRGGLIIYETFTIDQTRFGRPGNADFLLQPGELEDVFRGWEILHSFEGVSVSELNGQQQAIAQLVARKPD</sequence>
<comment type="caution">
    <text evidence="2">The sequence shown here is derived from an EMBL/GenBank/DDBJ whole genome shotgun (WGS) entry which is preliminary data.</text>
</comment>
<evidence type="ECO:0000259" key="1">
    <source>
        <dbReference type="Pfam" id="PF03848"/>
    </source>
</evidence>
<dbReference type="SUPFAM" id="SSF53335">
    <property type="entry name" value="S-adenosyl-L-methionine-dependent methyltransferases"/>
    <property type="match status" value="1"/>
</dbReference>
<dbReference type="GO" id="GO:0032259">
    <property type="term" value="P:methylation"/>
    <property type="evidence" value="ECO:0007669"/>
    <property type="project" value="UniProtKB-KW"/>
</dbReference>
<organism evidence="2 3">
    <name type="scientific">Candidatus Marimicrobium litorale</name>
    <dbReference type="NCBI Taxonomy" id="2518991"/>
    <lineage>
        <taxon>Bacteria</taxon>
        <taxon>Pseudomonadati</taxon>
        <taxon>Pseudomonadota</taxon>
        <taxon>Gammaproteobacteria</taxon>
        <taxon>Cellvibrionales</taxon>
        <taxon>Halieaceae</taxon>
        <taxon>Marimicrobium</taxon>
    </lineage>
</organism>
<evidence type="ECO:0000313" key="2">
    <source>
        <dbReference type="EMBL" id="MCX2978637.1"/>
    </source>
</evidence>
<dbReference type="GO" id="GO:0008168">
    <property type="term" value="F:methyltransferase activity"/>
    <property type="evidence" value="ECO:0007669"/>
    <property type="project" value="UniProtKB-KW"/>
</dbReference>
<proteinExistence type="predicted"/>
<keyword evidence="3" id="KW-1185">Reference proteome</keyword>
<evidence type="ECO:0000313" key="3">
    <source>
        <dbReference type="Proteomes" id="UP001143304"/>
    </source>
</evidence>
<dbReference type="EMBL" id="SHNO01000001">
    <property type="protein sequence ID" value="MCX2978637.1"/>
    <property type="molecule type" value="Genomic_DNA"/>
</dbReference>
<dbReference type="InterPro" id="IPR029063">
    <property type="entry name" value="SAM-dependent_MTases_sf"/>
</dbReference>